<evidence type="ECO:0000256" key="1">
    <source>
        <dbReference type="SAM" id="MobiDB-lite"/>
    </source>
</evidence>
<feature type="region of interest" description="Disordered" evidence="1">
    <location>
        <begin position="39"/>
        <end position="63"/>
    </location>
</feature>
<accession>A0AAV7UHR8</accession>
<organism evidence="2 3">
    <name type="scientific">Pleurodeles waltl</name>
    <name type="common">Iberian ribbed newt</name>
    <dbReference type="NCBI Taxonomy" id="8319"/>
    <lineage>
        <taxon>Eukaryota</taxon>
        <taxon>Metazoa</taxon>
        <taxon>Chordata</taxon>
        <taxon>Craniata</taxon>
        <taxon>Vertebrata</taxon>
        <taxon>Euteleostomi</taxon>
        <taxon>Amphibia</taxon>
        <taxon>Batrachia</taxon>
        <taxon>Caudata</taxon>
        <taxon>Salamandroidea</taxon>
        <taxon>Salamandridae</taxon>
        <taxon>Pleurodelinae</taxon>
        <taxon>Pleurodeles</taxon>
    </lineage>
</organism>
<dbReference type="AlphaFoldDB" id="A0AAV7UHR8"/>
<sequence>MCIYGSNRRREERDHIYERFVNKRTKMETAETPIVWPQKMPEVSLRSRHESPQDGAKTKPKEKGGLGICADCARGDCMFGPEREAWKTPTFHFVKMEKCGH</sequence>
<comment type="caution">
    <text evidence="2">The sequence shown here is derived from an EMBL/GenBank/DDBJ whole genome shotgun (WGS) entry which is preliminary data.</text>
</comment>
<gene>
    <name evidence="2" type="ORF">NDU88_004696</name>
</gene>
<proteinExistence type="predicted"/>
<feature type="compositionally biased region" description="Basic and acidic residues" evidence="1">
    <location>
        <begin position="45"/>
        <end position="63"/>
    </location>
</feature>
<protein>
    <submittedName>
        <fullName evidence="2">Uncharacterized protein</fullName>
    </submittedName>
</protein>
<keyword evidence="3" id="KW-1185">Reference proteome</keyword>
<evidence type="ECO:0000313" key="3">
    <source>
        <dbReference type="Proteomes" id="UP001066276"/>
    </source>
</evidence>
<dbReference type="Proteomes" id="UP001066276">
    <property type="component" value="Chromosome 3_1"/>
</dbReference>
<evidence type="ECO:0000313" key="2">
    <source>
        <dbReference type="EMBL" id="KAJ1187931.1"/>
    </source>
</evidence>
<name>A0AAV7UHR8_PLEWA</name>
<reference evidence="2" key="1">
    <citation type="journal article" date="2022" name="bioRxiv">
        <title>Sequencing and chromosome-scale assembly of the giantPleurodeles waltlgenome.</title>
        <authorList>
            <person name="Brown T."/>
            <person name="Elewa A."/>
            <person name="Iarovenko S."/>
            <person name="Subramanian E."/>
            <person name="Araus A.J."/>
            <person name="Petzold A."/>
            <person name="Susuki M."/>
            <person name="Suzuki K.-i.T."/>
            <person name="Hayashi T."/>
            <person name="Toyoda A."/>
            <person name="Oliveira C."/>
            <person name="Osipova E."/>
            <person name="Leigh N.D."/>
            <person name="Simon A."/>
            <person name="Yun M.H."/>
        </authorList>
    </citation>
    <scope>NUCLEOTIDE SEQUENCE</scope>
    <source>
        <strain evidence="2">20211129_DDA</strain>
        <tissue evidence="2">Liver</tissue>
    </source>
</reference>
<dbReference type="EMBL" id="JANPWB010000005">
    <property type="protein sequence ID" value="KAJ1187931.1"/>
    <property type="molecule type" value="Genomic_DNA"/>
</dbReference>